<dbReference type="FunFam" id="1.10.40.30:FF:000002">
    <property type="entry name" value="Fumarate hydratase class II"/>
    <property type="match status" value="1"/>
</dbReference>
<dbReference type="GO" id="GO:0006106">
    <property type="term" value="P:fumarate metabolic process"/>
    <property type="evidence" value="ECO:0007669"/>
    <property type="project" value="InterPro"/>
</dbReference>
<dbReference type="InterPro" id="IPR051546">
    <property type="entry name" value="Aspartate_Ammonia-Lyase"/>
</dbReference>
<comment type="subunit">
    <text evidence="3">Homotetramer.</text>
</comment>
<feature type="domain" description="Fumarate lyase N-terminal" evidence="4">
    <location>
        <begin position="12"/>
        <end position="349"/>
    </location>
</feature>
<evidence type="ECO:0000259" key="4">
    <source>
        <dbReference type="Pfam" id="PF00206"/>
    </source>
</evidence>
<feature type="binding site" evidence="3">
    <location>
        <position position="326"/>
    </location>
    <ligand>
        <name>substrate</name>
    </ligand>
</feature>
<dbReference type="Gene3D" id="1.10.40.30">
    <property type="entry name" value="Fumarase/aspartase (C-terminal domain)"/>
    <property type="match status" value="1"/>
</dbReference>
<feature type="site" description="Important for catalytic activity" evidence="3">
    <location>
        <position position="338"/>
    </location>
</feature>
<evidence type="ECO:0000256" key="2">
    <source>
        <dbReference type="ARBA" id="ARBA00023239"/>
    </source>
</evidence>
<dbReference type="GO" id="GO:0005829">
    <property type="term" value="C:cytosol"/>
    <property type="evidence" value="ECO:0007669"/>
    <property type="project" value="TreeGrafter"/>
</dbReference>
<feature type="binding site" evidence="3">
    <location>
        <begin position="106"/>
        <end position="108"/>
    </location>
    <ligand>
        <name>substrate</name>
    </ligand>
</feature>
<keyword evidence="3" id="KW-0963">Cytoplasm</keyword>
<dbReference type="EC" id="4.2.1.2" evidence="3"/>
<dbReference type="CDD" id="cd01596">
    <property type="entry name" value="Aspartase_like"/>
    <property type="match status" value="1"/>
</dbReference>
<comment type="catalytic activity">
    <reaction evidence="3">
        <text>(S)-malate = fumarate + H2O</text>
        <dbReference type="Rhea" id="RHEA:12460"/>
        <dbReference type="ChEBI" id="CHEBI:15377"/>
        <dbReference type="ChEBI" id="CHEBI:15589"/>
        <dbReference type="ChEBI" id="CHEBI:29806"/>
        <dbReference type="EC" id="4.2.1.2"/>
    </reaction>
</comment>
<dbReference type="AlphaFoldDB" id="A0A7C3A744"/>
<dbReference type="EMBL" id="DSID01000113">
    <property type="protein sequence ID" value="HEX69892.1"/>
    <property type="molecule type" value="Genomic_DNA"/>
</dbReference>
<dbReference type="InterPro" id="IPR000362">
    <property type="entry name" value="Fumarate_lyase_fam"/>
</dbReference>
<dbReference type="Gene3D" id="1.20.200.10">
    <property type="entry name" value="Fumarase/aspartase (Central domain)"/>
    <property type="match status" value="1"/>
</dbReference>
<dbReference type="PANTHER" id="PTHR42696">
    <property type="entry name" value="ASPARTATE AMMONIA-LYASE"/>
    <property type="match status" value="1"/>
</dbReference>
<sequence>MTEYRIEKDSMGEVRVPAQAYYGAQTQRAVENFPISGWTLPPPLIHALGLVKLACATANRDLGKLTGSGKNRLTEAQVQALLTACREVAEGKFDDQFPVDVFQTGSGTSSNMNANEVIANRANEILGGRRGEYRPVHPNDHVNLGQSSNDVIPTASRLALLRATPRLVEALRLLGEALCRKAQEFGNLTKTGRTHLQDAVPIRLGDEFSGYASAMRRAAERVAEARRALTELNLGATALGTGINAFPGYRAQVAAELSAITGFELRPAHNTFEITQSHADFAHLSGAIRNAALEVIRIANDIRLLGSGPRAGLGEIVLPPVQPGSSIMPGKVNPSIAEMVNMVAFQVVGYDHAVSLGVQAGQLDLNVMTPLIVYNLLWANDILANALTVFRTRCIEGIQANERRLSELAHGSIALATILTPQIGYLRAAEIAKKAWETGKTVREVVVEEGILSEAEAAEILDPVRMALPQDPDANRC</sequence>
<feature type="active site" evidence="3">
    <location>
        <position position="325"/>
    </location>
</feature>
<evidence type="ECO:0000313" key="6">
    <source>
        <dbReference type="EMBL" id="HEX69892.1"/>
    </source>
</evidence>
<keyword evidence="2 3" id="KW-0456">Lyase</keyword>
<dbReference type="FunFam" id="1.20.200.10:FF:000001">
    <property type="entry name" value="Fumarate hydratase, mitochondrial"/>
    <property type="match status" value="1"/>
</dbReference>
<protein>
    <recommendedName>
        <fullName evidence="3">Fumarate hydratase class II</fullName>
        <shortName evidence="3">Fumarase C</shortName>
        <ecNumber evidence="3">4.2.1.2</ecNumber>
    </recommendedName>
    <alternativeName>
        <fullName evidence="3">Aerobic fumarase</fullName>
    </alternativeName>
    <alternativeName>
        <fullName evidence="3">Iron-independent fumarase</fullName>
    </alternativeName>
</protein>
<dbReference type="Pfam" id="PF10415">
    <property type="entry name" value="FumaraseC_C"/>
    <property type="match status" value="1"/>
</dbReference>
<dbReference type="GO" id="GO:0006099">
    <property type="term" value="P:tricarboxylic acid cycle"/>
    <property type="evidence" value="ECO:0007669"/>
    <property type="project" value="UniProtKB-UniRule"/>
</dbReference>
<dbReference type="InterPro" id="IPR005677">
    <property type="entry name" value="Fum_hydII"/>
</dbReference>
<proteinExistence type="inferred from homology"/>
<feature type="binding site" description="in site B" evidence="3">
    <location>
        <begin position="137"/>
        <end position="140"/>
    </location>
    <ligand>
        <name>substrate</name>
    </ligand>
</feature>
<dbReference type="Pfam" id="PF00206">
    <property type="entry name" value="Lyase_1"/>
    <property type="match status" value="1"/>
</dbReference>
<dbReference type="InterPro" id="IPR018951">
    <property type="entry name" value="Fumarase_C_C"/>
</dbReference>
<comment type="pathway">
    <text evidence="3">Carbohydrate metabolism; tricarboxylic acid cycle; (S)-malate from fumarate: step 1/1.</text>
</comment>
<keyword evidence="3" id="KW-0816">Tricarboxylic acid cycle</keyword>
<feature type="binding site" evidence="3">
    <location>
        <position position="194"/>
    </location>
    <ligand>
        <name>substrate</name>
    </ligand>
</feature>
<dbReference type="GO" id="GO:0008797">
    <property type="term" value="F:aspartate ammonia-lyase activity"/>
    <property type="evidence" value="ECO:0007669"/>
    <property type="project" value="TreeGrafter"/>
</dbReference>
<dbReference type="PROSITE" id="PS00163">
    <property type="entry name" value="FUMARATE_LYASES"/>
    <property type="match status" value="1"/>
</dbReference>
<dbReference type="PANTHER" id="PTHR42696:SF2">
    <property type="entry name" value="ASPARTATE AMMONIA-LYASE"/>
    <property type="match status" value="1"/>
</dbReference>
<comment type="similarity">
    <text evidence="1 3">Belongs to the class-II fumarase/aspartase family. Fumarase subfamily.</text>
</comment>
<dbReference type="PRINTS" id="PR00145">
    <property type="entry name" value="ARGSUCLYASE"/>
</dbReference>
<comment type="miscellaneous">
    <text evidence="3">There are 2 substrate-binding sites: the catalytic A site, and the non-catalytic B site that may play a role in the transfer of substrate or product between the active site and the solvent. Alternatively, the B site may bind allosteric effectors.</text>
</comment>
<feature type="binding site" evidence="3">
    <location>
        <begin position="147"/>
        <end position="149"/>
    </location>
    <ligand>
        <name>substrate</name>
    </ligand>
</feature>
<feature type="active site" description="Proton donor/acceptor" evidence="3">
    <location>
        <position position="195"/>
    </location>
</feature>
<dbReference type="InterPro" id="IPR020557">
    <property type="entry name" value="Fumarate_lyase_CS"/>
</dbReference>
<dbReference type="SUPFAM" id="SSF48557">
    <property type="entry name" value="L-aspartase-like"/>
    <property type="match status" value="1"/>
</dbReference>
<gene>
    <name evidence="3" type="primary">fumC</name>
    <name evidence="6" type="ORF">ENP13_01425</name>
</gene>
<evidence type="ECO:0000259" key="5">
    <source>
        <dbReference type="Pfam" id="PF10415"/>
    </source>
</evidence>
<reference evidence="6" key="1">
    <citation type="journal article" date="2020" name="mSystems">
        <title>Genome- and Community-Level Interaction Insights into Carbon Utilization and Element Cycling Functions of Hydrothermarchaeota in Hydrothermal Sediment.</title>
        <authorList>
            <person name="Zhou Z."/>
            <person name="Liu Y."/>
            <person name="Xu W."/>
            <person name="Pan J."/>
            <person name="Luo Z.H."/>
            <person name="Li M."/>
        </authorList>
    </citation>
    <scope>NUCLEOTIDE SEQUENCE [LARGE SCALE GENOMIC DNA]</scope>
    <source>
        <strain evidence="6">SpSt-192</strain>
    </source>
</reference>
<dbReference type="GO" id="GO:0004333">
    <property type="term" value="F:fumarate hydratase activity"/>
    <property type="evidence" value="ECO:0007669"/>
    <property type="project" value="UniProtKB-UniRule"/>
</dbReference>
<comment type="function">
    <text evidence="3">Involved in the TCA cycle. Catalyzes the stereospecific interconversion of fumarate to L-malate.</text>
</comment>
<comment type="caution">
    <text evidence="6">The sequence shown here is derived from an EMBL/GenBank/DDBJ whole genome shotgun (WGS) entry which is preliminary data.</text>
</comment>
<comment type="subcellular location">
    <subcellularLocation>
        <location evidence="3">Cytoplasm</location>
    </subcellularLocation>
</comment>
<accession>A0A7C3A744</accession>
<dbReference type="Gene3D" id="1.10.275.10">
    <property type="entry name" value="Fumarase/aspartase (N-terminal domain)"/>
    <property type="match status" value="1"/>
</dbReference>
<dbReference type="PRINTS" id="PR00149">
    <property type="entry name" value="FUMRATELYASE"/>
</dbReference>
<dbReference type="UniPathway" id="UPA00223">
    <property type="reaction ID" value="UER01007"/>
</dbReference>
<dbReference type="HAMAP" id="MF_00743">
    <property type="entry name" value="FumaraseC"/>
    <property type="match status" value="1"/>
</dbReference>
<organism evidence="6">
    <name type="scientific">Thermorudis sp</name>
    <dbReference type="NCBI Taxonomy" id="1969470"/>
    <lineage>
        <taxon>Bacteria</taxon>
        <taxon>Pseudomonadati</taxon>
        <taxon>Thermomicrobiota</taxon>
        <taxon>Thermomicrobia</taxon>
        <taxon>Thermomicrobia incertae sedis</taxon>
        <taxon>Thermorudis</taxon>
    </lineage>
</organism>
<dbReference type="InterPro" id="IPR022761">
    <property type="entry name" value="Fumarate_lyase_N"/>
</dbReference>
<name>A0A7C3A744_9BACT</name>
<feature type="binding site" evidence="3">
    <location>
        <begin position="331"/>
        <end position="333"/>
    </location>
    <ligand>
        <name>substrate</name>
    </ligand>
</feature>
<evidence type="ECO:0000256" key="1">
    <source>
        <dbReference type="ARBA" id="ARBA00009084"/>
    </source>
</evidence>
<dbReference type="FunFam" id="1.10.275.10:FF:000001">
    <property type="entry name" value="Fumarate hydratase, mitochondrial"/>
    <property type="match status" value="1"/>
</dbReference>
<evidence type="ECO:0000256" key="3">
    <source>
        <dbReference type="HAMAP-Rule" id="MF_00743"/>
    </source>
</evidence>
<dbReference type="InterPro" id="IPR024083">
    <property type="entry name" value="Fumarase/histidase_N"/>
</dbReference>
<dbReference type="InterPro" id="IPR008948">
    <property type="entry name" value="L-Aspartase-like"/>
</dbReference>
<feature type="domain" description="Fumarase C C-terminal" evidence="5">
    <location>
        <begin position="415"/>
        <end position="466"/>
    </location>
</feature>
<dbReference type="GO" id="GO:0006531">
    <property type="term" value="P:aspartate metabolic process"/>
    <property type="evidence" value="ECO:0007669"/>
    <property type="project" value="TreeGrafter"/>
</dbReference>
<dbReference type="NCBIfam" id="NF008909">
    <property type="entry name" value="PRK12273.1"/>
    <property type="match status" value="1"/>
</dbReference>